<organism evidence="1 2">
    <name type="scientific">Euplotes crassus</name>
    <dbReference type="NCBI Taxonomy" id="5936"/>
    <lineage>
        <taxon>Eukaryota</taxon>
        <taxon>Sar</taxon>
        <taxon>Alveolata</taxon>
        <taxon>Ciliophora</taxon>
        <taxon>Intramacronucleata</taxon>
        <taxon>Spirotrichea</taxon>
        <taxon>Hypotrichia</taxon>
        <taxon>Euplotida</taxon>
        <taxon>Euplotidae</taxon>
        <taxon>Moneuplotes</taxon>
    </lineage>
</organism>
<dbReference type="Proteomes" id="UP001295684">
    <property type="component" value="Unassembled WGS sequence"/>
</dbReference>
<dbReference type="AlphaFoldDB" id="A0AAD1XXP7"/>
<sequence>MFQVFMITNSAYRWTQALFHTLANLSRTTFLPLRMKDSQVSMRVELSVLKLRRETQSSPLTCCHNVSMWITELLSNMINLSICQKVANELNLISLKFTKTPSPYLSFTLYPHGSL</sequence>
<reference evidence="1" key="1">
    <citation type="submission" date="2023-07" db="EMBL/GenBank/DDBJ databases">
        <authorList>
            <consortium name="AG Swart"/>
            <person name="Singh M."/>
            <person name="Singh A."/>
            <person name="Seah K."/>
            <person name="Emmerich C."/>
        </authorList>
    </citation>
    <scope>NUCLEOTIDE SEQUENCE</scope>
    <source>
        <strain evidence="1">DP1</strain>
    </source>
</reference>
<proteinExistence type="predicted"/>
<evidence type="ECO:0000313" key="1">
    <source>
        <dbReference type="EMBL" id="CAI2380117.1"/>
    </source>
</evidence>
<protein>
    <submittedName>
        <fullName evidence="1">Uncharacterized protein</fullName>
    </submittedName>
</protein>
<name>A0AAD1XXP7_EUPCR</name>
<evidence type="ECO:0000313" key="2">
    <source>
        <dbReference type="Proteomes" id="UP001295684"/>
    </source>
</evidence>
<keyword evidence="2" id="KW-1185">Reference proteome</keyword>
<gene>
    <name evidence="1" type="ORF">ECRASSUSDP1_LOCUS21544</name>
</gene>
<comment type="caution">
    <text evidence="1">The sequence shown here is derived from an EMBL/GenBank/DDBJ whole genome shotgun (WGS) entry which is preliminary data.</text>
</comment>
<dbReference type="EMBL" id="CAMPGE010022031">
    <property type="protein sequence ID" value="CAI2380117.1"/>
    <property type="molecule type" value="Genomic_DNA"/>
</dbReference>
<accession>A0AAD1XXP7</accession>